<sequence>MSLFHFFFLRPAAGATLSTPRQMKKPGERETTTPECRLLEERNRREKRTKPSPKKRWCRDSQGIMGFERATARRRPPPVHQTLESRRVECCVDSPFKEEAVCGIRGRMTVPLSHGGCRSERRAGKGVALGSVVLNWFHPFLEAFSGVPMTTTRNIRARPNSRFEKTKNKEAESVGTQARFPGPGGYR</sequence>
<gene>
    <name evidence="2" type="ORF">B0H63DRAFT_160279</name>
</gene>
<dbReference type="Proteomes" id="UP001285441">
    <property type="component" value="Unassembled WGS sequence"/>
</dbReference>
<keyword evidence="3" id="KW-1185">Reference proteome</keyword>
<reference evidence="2" key="2">
    <citation type="submission" date="2023-06" db="EMBL/GenBank/DDBJ databases">
        <authorList>
            <consortium name="Lawrence Berkeley National Laboratory"/>
            <person name="Haridas S."/>
            <person name="Hensen N."/>
            <person name="Bonometti L."/>
            <person name="Westerberg I."/>
            <person name="Brannstrom I.O."/>
            <person name="Guillou S."/>
            <person name="Cros-Aarteil S."/>
            <person name="Calhoun S."/>
            <person name="Kuo A."/>
            <person name="Mondo S."/>
            <person name="Pangilinan J."/>
            <person name="Riley R."/>
            <person name="LaButti K."/>
            <person name="Andreopoulos B."/>
            <person name="Lipzen A."/>
            <person name="Chen C."/>
            <person name="Yanf M."/>
            <person name="Daum C."/>
            <person name="Ng V."/>
            <person name="Clum A."/>
            <person name="Steindorff A."/>
            <person name="Ohm R."/>
            <person name="Martin F."/>
            <person name="Silar P."/>
            <person name="Natvig D."/>
            <person name="Lalanne C."/>
            <person name="Gautier V."/>
            <person name="Ament-velasquez S.L."/>
            <person name="Kruys A."/>
            <person name="Hutchinson M.I."/>
            <person name="Powell A.J."/>
            <person name="Barry K."/>
            <person name="Miller A.N."/>
            <person name="Grigoriev I.V."/>
            <person name="Debuchy R."/>
            <person name="Gladieux P."/>
            <person name="Thoren M.H."/>
            <person name="Johannesson H."/>
        </authorList>
    </citation>
    <scope>NUCLEOTIDE SEQUENCE</scope>
    <source>
        <strain evidence="2">CBS 232.78</strain>
    </source>
</reference>
<reference evidence="2" key="1">
    <citation type="journal article" date="2023" name="Mol. Phylogenet. Evol.">
        <title>Genome-scale phylogeny and comparative genomics of the fungal order Sordariales.</title>
        <authorList>
            <person name="Hensen N."/>
            <person name="Bonometti L."/>
            <person name="Westerberg I."/>
            <person name="Brannstrom I.O."/>
            <person name="Guillou S."/>
            <person name="Cros-Aarteil S."/>
            <person name="Calhoun S."/>
            <person name="Haridas S."/>
            <person name="Kuo A."/>
            <person name="Mondo S."/>
            <person name="Pangilinan J."/>
            <person name="Riley R."/>
            <person name="LaButti K."/>
            <person name="Andreopoulos B."/>
            <person name="Lipzen A."/>
            <person name="Chen C."/>
            <person name="Yan M."/>
            <person name="Daum C."/>
            <person name="Ng V."/>
            <person name="Clum A."/>
            <person name="Steindorff A."/>
            <person name="Ohm R.A."/>
            <person name="Martin F."/>
            <person name="Silar P."/>
            <person name="Natvig D.O."/>
            <person name="Lalanne C."/>
            <person name="Gautier V."/>
            <person name="Ament-Velasquez S.L."/>
            <person name="Kruys A."/>
            <person name="Hutchinson M.I."/>
            <person name="Powell A.J."/>
            <person name="Barry K."/>
            <person name="Miller A.N."/>
            <person name="Grigoriev I.V."/>
            <person name="Debuchy R."/>
            <person name="Gladieux P."/>
            <person name="Hiltunen Thoren M."/>
            <person name="Johannesson H."/>
        </authorList>
    </citation>
    <scope>NUCLEOTIDE SEQUENCE</scope>
    <source>
        <strain evidence="2">CBS 232.78</strain>
    </source>
</reference>
<evidence type="ECO:0000313" key="2">
    <source>
        <dbReference type="EMBL" id="KAK3387568.1"/>
    </source>
</evidence>
<feature type="region of interest" description="Disordered" evidence="1">
    <location>
        <begin position="160"/>
        <end position="187"/>
    </location>
</feature>
<proteinExistence type="predicted"/>
<dbReference type="AlphaFoldDB" id="A0AAE0NTR3"/>
<feature type="compositionally biased region" description="Basic and acidic residues" evidence="1">
    <location>
        <begin position="161"/>
        <end position="172"/>
    </location>
</feature>
<dbReference type="EMBL" id="JAULSW010000003">
    <property type="protein sequence ID" value="KAK3387568.1"/>
    <property type="molecule type" value="Genomic_DNA"/>
</dbReference>
<accession>A0AAE0NTR3</accession>
<organism evidence="2 3">
    <name type="scientific">Podospora didyma</name>
    <dbReference type="NCBI Taxonomy" id="330526"/>
    <lineage>
        <taxon>Eukaryota</taxon>
        <taxon>Fungi</taxon>
        <taxon>Dikarya</taxon>
        <taxon>Ascomycota</taxon>
        <taxon>Pezizomycotina</taxon>
        <taxon>Sordariomycetes</taxon>
        <taxon>Sordariomycetidae</taxon>
        <taxon>Sordariales</taxon>
        <taxon>Podosporaceae</taxon>
        <taxon>Podospora</taxon>
    </lineage>
</organism>
<feature type="region of interest" description="Disordered" evidence="1">
    <location>
        <begin position="39"/>
        <end position="58"/>
    </location>
</feature>
<evidence type="ECO:0000313" key="3">
    <source>
        <dbReference type="Proteomes" id="UP001285441"/>
    </source>
</evidence>
<protein>
    <submittedName>
        <fullName evidence="2">Uncharacterized protein</fullName>
    </submittedName>
</protein>
<comment type="caution">
    <text evidence="2">The sequence shown here is derived from an EMBL/GenBank/DDBJ whole genome shotgun (WGS) entry which is preliminary data.</text>
</comment>
<name>A0AAE0NTR3_9PEZI</name>
<feature type="compositionally biased region" description="Basic residues" evidence="1">
    <location>
        <begin position="45"/>
        <end position="57"/>
    </location>
</feature>
<evidence type="ECO:0000256" key="1">
    <source>
        <dbReference type="SAM" id="MobiDB-lite"/>
    </source>
</evidence>